<name>A0A0F4VGV9_PSEFL</name>
<dbReference type="EMBL" id="LACH01000003">
    <property type="protein sequence ID" value="KJZ67262.1"/>
    <property type="molecule type" value="Genomic_DNA"/>
</dbReference>
<evidence type="ECO:0000313" key="1">
    <source>
        <dbReference type="EMBL" id="KJZ67262.1"/>
    </source>
</evidence>
<accession>A0A0F4VGV9</accession>
<gene>
    <name evidence="1" type="ORF">VD17_03105</name>
</gene>
<comment type="caution">
    <text evidence="1">The sequence shown here is derived from an EMBL/GenBank/DDBJ whole genome shotgun (WGS) entry which is preliminary data.</text>
</comment>
<dbReference type="Proteomes" id="UP000033400">
    <property type="component" value="Unassembled WGS sequence"/>
</dbReference>
<organism evidence="1 2">
    <name type="scientific">Pseudomonas fluorescens</name>
    <dbReference type="NCBI Taxonomy" id="294"/>
    <lineage>
        <taxon>Bacteria</taxon>
        <taxon>Pseudomonadati</taxon>
        <taxon>Pseudomonadota</taxon>
        <taxon>Gammaproteobacteria</taxon>
        <taxon>Pseudomonadales</taxon>
        <taxon>Pseudomonadaceae</taxon>
        <taxon>Pseudomonas</taxon>
    </lineage>
</organism>
<dbReference type="AlphaFoldDB" id="A0A0F4VGV9"/>
<reference evidence="1 2" key="1">
    <citation type="submission" date="2015-03" db="EMBL/GenBank/DDBJ databases">
        <title>Comparative genomics of Pseudomonas insights into diversity of traits involved in vanlence and defense.</title>
        <authorList>
            <person name="Qin Y."/>
        </authorList>
    </citation>
    <scope>NUCLEOTIDE SEQUENCE [LARGE SCALE GENOMIC DNA]</scope>
    <source>
        <strain evidence="1 2">H24</strain>
    </source>
</reference>
<dbReference type="PATRIC" id="fig|294.133.peg.2380"/>
<proteinExistence type="predicted"/>
<evidence type="ECO:0000313" key="2">
    <source>
        <dbReference type="Proteomes" id="UP000033400"/>
    </source>
</evidence>
<sequence length="177" mass="20530">MSFQLAYKKDGYEYIRPDYYEAALRAKSEQDFMDIYLNLKREACLSYARDIIVGSVVNLEGFRLVDSTLNIVSNMLFCEFKLATDEAFAPDDYLAVRFKLLGVDLGLYSLEVMESLVPLVRRVIKYKYPAIYILLDHCKSQNDFKCLCRGDLDFLKHKMNGFTDHERETVLAMELGL</sequence>
<dbReference type="RefSeq" id="WP_046052625.1">
    <property type="nucleotide sequence ID" value="NZ_LACH01000003.1"/>
</dbReference>
<protein>
    <submittedName>
        <fullName evidence="1">Uncharacterized protein</fullName>
    </submittedName>
</protein>